<feature type="compositionally biased region" description="Basic and acidic residues" evidence="7">
    <location>
        <begin position="1147"/>
        <end position="1183"/>
    </location>
</feature>
<feature type="compositionally biased region" description="Low complexity" evidence="7">
    <location>
        <begin position="1113"/>
        <end position="1127"/>
    </location>
</feature>
<feature type="domain" description="Vitellogenin" evidence="9">
    <location>
        <begin position="24"/>
        <end position="657"/>
    </location>
</feature>
<reference evidence="12" key="1">
    <citation type="submission" date="2025-08" db="UniProtKB">
        <authorList>
            <consortium name="RefSeq"/>
        </authorList>
    </citation>
    <scope>IDENTIFICATION</scope>
</reference>
<dbReference type="Gene3D" id="2.20.90.10">
    <property type="entry name" value="Vitellinogen, beta-sheet shell domain"/>
    <property type="match status" value="1"/>
</dbReference>
<gene>
    <name evidence="12" type="primary">LOC113419171</name>
</gene>
<feature type="chain" id="PRO_5026952073" evidence="8">
    <location>
        <begin position="18"/>
        <end position="1573"/>
    </location>
</feature>
<comment type="caution">
    <text evidence="6">Lacks conserved residue(s) required for the propagation of feature annotation.</text>
</comment>
<dbReference type="PANTHER" id="PTHR23345:SF15">
    <property type="entry name" value="VITELLOGENIN 1-RELATED"/>
    <property type="match status" value="1"/>
</dbReference>
<dbReference type="Pfam" id="PF00094">
    <property type="entry name" value="VWD"/>
    <property type="match status" value="1"/>
</dbReference>
<keyword evidence="3" id="KW-0758">Storage protein</keyword>
<evidence type="ECO:0000313" key="12">
    <source>
        <dbReference type="RefSeq" id="XP_026534230.1"/>
    </source>
</evidence>
<dbReference type="Pfam" id="PF01347">
    <property type="entry name" value="Vitellogenin_N"/>
    <property type="match status" value="1"/>
</dbReference>
<dbReference type="PANTHER" id="PTHR23345">
    <property type="entry name" value="VITELLOGENIN-RELATED"/>
    <property type="match status" value="1"/>
</dbReference>
<dbReference type="Gene3D" id="2.30.230.10">
    <property type="entry name" value="Lipovitellin, beta-sheet shell regions, chain A"/>
    <property type="match status" value="1"/>
</dbReference>
<keyword evidence="4 6" id="KW-1015">Disulfide bond</keyword>
<dbReference type="PROSITE" id="PS51211">
    <property type="entry name" value="VITELLOGENIN"/>
    <property type="match status" value="1"/>
</dbReference>
<dbReference type="InterPro" id="IPR015817">
    <property type="entry name" value="Vitellinogen_open_b-sht_sub1"/>
</dbReference>
<keyword evidence="2 8" id="KW-0732">Signal</keyword>
<keyword evidence="1" id="KW-0597">Phosphoprotein</keyword>
<proteinExistence type="predicted"/>
<dbReference type="Pfam" id="PF09172">
    <property type="entry name" value="Vit_open_b-sht"/>
    <property type="match status" value="1"/>
</dbReference>
<evidence type="ECO:0000256" key="4">
    <source>
        <dbReference type="ARBA" id="ARBA00023157"/>
    </source>
</evidence>
<dbReference type="GO" id="GO:0005319">
    <property type="term" value="F:lipid transporter activity"/>
    <property type="evidence" value="ECO:0007669"/>
    <property type="project" value="InterPro"/>
</dbReference>
<dbReference type="InterPro" id="IPR037088">
    <property type="entry name" value="Vitellinogen_b-sht_shell_sf"/>
</dbReference>
<dbReference type="InterPro" id="IPR001846">
    <property type="entry name" value="VWF_type-D"/>
</dbReference>
<dbReference type="PROSITE" id="PS51233">
    <property type="entry name" value="VWFD"/>
    <property type="match status" value="1"/>
</dbReference>
<dbReference type="SMART" id="SM01170">
    <property type="entry name" value="DUF1944"/>
    <property type="match status" value="1"/>
</dbReference>
<evidence type="ECO:0000259" key="10">
    <source>
        <dbReference type="PROSITE" id="PS51233"/>
    </source>
</evidence>
<evidence type="ECO:0000256" key="5">
    <source>
        <dbReference type="ARBA" id="ARBA00023180"/>
    </source>
</evidence>
<dbReference type="Gene3D" id="2.20.50.20">
    <property type="entry name" value="Lipovitellin. Chain A, domain 3"/>
    <property type="match status" value="1"/>
</dbReference>
<dbReference type="InterPro" id="IPR015258">
    <property type="entry name" value="Vitellinogen_b-sht_shell"/>
</dbReference>
<dbReference type="InterPro" id="IPR015819">
    <property type="entry name" value="Lipid_transp_b-sht_shell"/>
</dbReference>
<dbReference type="InterPro" id="IPR001747">
    <property type="entry name" value="Vitellogenin_N"/>
</dbReference>
<dbReference type="SUPFAM" id="SSF48431">
    <property type="entry name" value="Lipovitellin-phosvitin complex, superhelical domain"/>
    <property type="match status" value="1"/>
</dbReference>
<accession>A0A6J1UV23</accession>
<dbReference type="SUPFAM" id="SSF56968">
    <property type="entry name" value="Lipovitellin-phosvitin complex, beta-sheet shell regions"/>
    <property type="match status" value="3"/>
</dbReference>
<dbReference type="PROSITE" id="PS51257">
    <property type="entry name" value="PROKAR_LIPOPROTEIN"/>
    <property type="match status" value="1"/>
</dbReference>
<dbReference type="InterPro" id="IPR015816">
    <property type="entry name" value="Vitellinogen_b-sht_N"/>
</dbReference>
<dbReference type="Proteomes" id="UP000504612">
    <property type="component" value="Unplaced"/>
</dbReference>
<sequence length="1573" mass="179788">MKAIILALALTLAGCQQKTDQTVFSADKVLVYDYEVEVQNKISEDGYSSAGLKAKCKVEIGKVEQDRKFLKVDCFEGLDYNGIYPWIKFASSPKLTAVFQKHLKNLIITFQHRNGHVDDIMVPDHVSEFALNLCKGILNLYENTIRNDQKTYNIKENGIEGRCDTTYLLQNTEKPDEFLMIKSKDLTTCDNMAKKVVGVPYVIPCEFCRQKNKNFQGTSTYNYRIKNLKERDEKIIIQATTQEIQQFSPFRERTEESVIMEARQKLELIEAHSRLPQIPSNLNKHRPLLYTFKDSLPLPVPLPKIKNRNKEIEDGLHYLANENLPKDSTRFLHLVNLLRTENEINYSEVFDRYYGQAIYRPIILDLISTTGSSTGLKYVRHKMVQQQITMIEAAQTLLVFFHFSNASEEVIEEAMAIMIDVLKGPKSLYRTTICLSYGSLLSRFYAVSNTIPDKYLKPLIDFATEAVRSSDIDASVLALKTFGNVRHIVVLKPIMKYLQSAVPSDIRIQQNAIMALRNPGLKDPIRVQGILLPIIKNYKIAPLVRTCAAFVLLELKPTFPVLMTLANAMIHEPSIQVENFVFMYLSAIADSRSPEYLVMASSYRMALKVLSEKSERWAGYSASRYSHIEYFDEIYKARLGLNSMFLHEEENTQPTFIMAYFKAIFMGSIFYPLEVGVQMQRIKEIKDILHQVSKGHDSQQRQKEPSDQKITTDKLSDLEVYVKILGQEIVTACIKWDSIQQMLQAYQTNVPLPWVKYTIDVLKNLPTIQWEKYFMSAEIQRVVPTCTGLPWQIGLVHIAHTKIAGDVQLTVTPELASEITWPDIINSDMKLKTRLRLWMKKDMILNIGIITPEIHAILESKATVTANVPINIDAAMNIKENTFKFELPPCKGETDIISLRLKTSAITSNTEEAPAAPVFFPANQSRTIESFEKSSIKGDERKDILPSEKKSAENLDASLKSGMESVRQTKCFETCTFGCKACFHWANMNTAHVAQKSIYNVVGEQVLKFSLKESDPNVPIEKLRFTIRGDARVANQMVHLFKNEEKDLAINKLTTIYSGDTDESTGSSSSSESGMKRIIGLKQVPTSQQQDNDQEQLEQDHRRPQFQQHHDTSSSSSSSSSSDSSDSIQNDTHIYRRQQEGKGYLSGEKDEDKKKHTKRLAAEDDKKELQDQDLAKLHFRESQFEQSSSPLSDGRSRNESSWREEAKTPVFLPYLTAVLEAVRRDSKEQGYRFSLYEKCDRYKTHFQAVAGELNQTKWRACFDSLMLPSKFQYSLGWGDECKDYKVELKMSTGNVAIYKAIQLKMKWTGLPSLRSRHSFKWYLLLGIAYQLGFSTTYQRNPAREIIVRIIEKSPEAHVAIIKIPDVTFYKEDFYPEFFPTGIPTPHYQNPKLSKLNVALWLSKEVEAVCEVRDERITTFDNKTFNTSIANRECDLLVVKDCTTSGSYKSQFQIWIHNPKPGFPKEIHICINLAEITIQDSLGELTVLHNKLPIPTNREGYKYNRENVEILRTTNNVIIKAPEFGLESVAYDGEVLRIKTSAKTQGKTCGLCGDYNGEMKHEYLIPYQAGREQY</sequence>
<dbReference type="GO" id="GO:0032355">
    <property type="term" value="P:response to estradiol"/>
    <property type="evidence" value="ECO:0007669"/>
    <property type="project" value="TreeGrafter"/>
</dbReference>
<feature type="domain" description="VWFD" evidence="10">
    <location>
        <begin position="1407"/>
        <end position="1573"/>
    </location>
</feature>
<dbReference type="Gene3D" id="1.25.10.20">
    <property type="entry name" value="Vitellinogen, superhelical"/>
    <property type="match status" value="1"/>
</dbReference>
<keyword evidence="11" id="KW-1185">Reference proteome</keyword>
<feature type="compositionally biased region" description="Basic and acidic residues" evidence="7">
    <location>
        <begin position="1098"/>
        <end position="1112"/>
    </location>
</feature>
<feature type="signal peptide" evidence="8">
    <location>
        <begin position="1"/>
        <end position="17"/>
    </location>
</feature>
<evidence type="ECO:0000313" key="11">
    <source>
        <dbReference type="Proteomes" id="UP000504612"/>
    </source>
</evidence>
<keyword evidence="5" id="KW-0325">Glycoprotein</keyword>
<protein>
    <submittedName>
        <fullName evidence="12">Vitellogenin-like</fullName>
    </submittedName>
</protein>
<dbReference type="SMART" id="SM00638">
    <property type="entry name" value="LPD_N"/>
    <property type="match status" value="1"/>
</dbReference>
<dbReference type="SMART" id="SM01169">
    <property type="entry name" value="DUF1943"/>
    <property type="match status" value="1"/>
</dbReference>
<name>A0A6J1UV23_9SAUR</name>
<evidence type="ECO:0000256" key="3">
    <source>
        <dbReference type="ARBA" id="ARBA00022761"/>
    </source>
</evidence>
<evidence type="ECO:0000256" key="2">
    <source>
        <dbReference type="ARBA" id="ARBA00022729"/>
    </source>
</evidence>
<organism evidence="11 12">
    <name type="scientific">Notechis scutatus</name>
    <name type="common">mainland tiger snake</name>
    <dbReference type="NCBI Taxonomy" id="8663"/>
    <lineage>
        <taxon>Eukaryota</taxon>
        <taxon>Metazoa</taxon>
        <taxon>Chordata</taxon>
        <taxon>Craniata</taxon>
        <taxon>Vertebrata</taxon>
        <taxon>Euteleostomi</taxon>
        <taxon>Lepidosauria</taxon>
        <taxon>Squamata</taxon>
        <taxon>Bifurcata</taxon>
        <taxon>Unidentata</taxon>
        <taxon>Episquamata</taxon>
        <taxon>Toxicofera</taxon>
        <taxon>Serpentes</taxon>
        <taxon>Colubroidea</taxon>
        <taxon>Elapidae</taxon>
        <taxon>Hydrophiinae</taxon>
        <taxon>Notechis</taxon>
    </lineage>
</organism>
<dbReference type="Pfam" id="PF09175">
    <property type="entry name" value="Vit_b-sht_shell"/>
    <property type="match status" value="1"/>
</dbReference>
<feature type="region of interest" description="Disordered" evidence="7">
    <location>
        <begin position="1083"/>
        <end position="1202"/>
    </location>
</feature>
<dbReference type="InterPro" id="IPR011030">
    <property type="entry name" value="Lipovitellin_superhlx_dom"/>
</dbReference>
<evidence type="ECO:0000259" key="9">
    <source>
        <dbReference type="PROSITE" id="PS51211"/>
    </source>
</evidence>
<dbReference type="InterPro" id="IPR015255">
    <property type="entry name" value="Vitellinogen_open_b-sht"/>
</dbReference>
<dbReference type="Gene3D" id="2.20.80.10">
    <property type="entry name" value="Lipovitellin-phosvitin complex, chain A, domain 4"/>
    <property type="match status" value="1"/>
</dbReference>
<feature type="disulfide bond" evidence="6">
    <location>
        <begin position="163"/>
        <end position="189"/>
    </location>
</feature>
<evidence type="ECO:0000256" key="8">
    <source>
        <dbReference type="SAM" id="SignalP"/>
    </source>
</evidence>
<dbReference type="InterPro" id="IPR050733">
    <property type="entry name" value="Vitellogenin/Apolipophorin"/>
</dbReference>
<feature type="disulfide bond" evidence="6">
    <location>
        <begin position="205"/>
        <end position="208"/>
    </location>
</feature>
<evidence type="ECO:0000256" key="7">
    <source>
        <dbReference type="SAM" id="MobiDB-lite"/>
    </source>
</evidence>
<dbReference type="SMART" id="SM00216">
    <property type="entry name" value="VWD"/>
    <property type="match status" value="1"/>
</dbReference>
<evidence type="ECO:0000256" key="1">
    <source>
        <dbReference type="ARBA" id="ARBA00022553"/>
    </source>
</evidence>
<dbReference type="RefSeq" id="XP_026534230.1">
    <property type="nucleotide sequence ID" value="XM_026678445.1"/>
</dbReference>
<dbReference type="GeneID" id="113419171"/>
<dbReference type="KEGG" id="nss:113419171"/>
<dbReference type="GO" id="GO:0045735">
    <property type="term" value="F:nutrient reservoir activity"/>
    <property type="evidence" value="ECO:0007669"/>
    <property type="project" value="UniProtKB-KW"/>
</dbReference>
<dbReference type="GO" id="GO:0071391">
    <property type="term" value="P:cellular response to estrogen stimulus"/>
    <property type="evidence" value="ECO:0007669"/>
    <property type="project" value="TreeGrafter"/>
</dbReference>
<evidence type="ECO:0000256" key="6">
    <source>
        <dbReference type="PROSITE-ProRule" id="PRU00557"/>
    </source>
</evidence>